<accession>A0A1T4P2P7</accession>
<proteinExistence type="predicted"/>
<name>A0A1T4P2P7_9BACT</name>
<reference evidence="3" key="1">
    <citation type="submission" date="2017-02" db="EMBL/GenBank/DDBJ databases">
        <authorList>
            <person name="Varghese N."/>
            <person name="Submissions S."/>
        </authorList>
    </citation>
    <scope>NUCLEOTIDE SEQUENCE [LARGE SCALE GENOMIC DNA]</scope>
    <source>
        <strain evidence="3">DSM 22224</strain>
    </source>
</reference>
<feature type="domain" description="PhnB-like" evidence="1">
    <location>
        <begin position="8"/>
        <end position="135"/>
    </location>
</feature>
<dbReference type="OrthoDB" id="9795306at2"/>
<protein>
    <submittedName>
        <fullName evidence="2">PhnB protein</fullName>
    </submittedName>
</protein>
<dbReference type="RefSeq" id="WP_078668439.1">
    <property type="nucleotide sequence ID" value="NZ_FUWZ01000001.1"/>
</dbReference>
<dbReference type="STRING" id="634771.SAMN04488128_1011880"/>
<dbReference type="EMBL" id="FUWZ01000001">
    <property type="protein sequence ID" value="SJZ85784.1"/>
    <property type="molecule type" value="Genomic_DNA"/>
</dbReference>
<dbReference type="Proteomes" id="UP000190367">
    <property type="component" value="Unassembled WGS sequence"/>
</dbReference>
<dbReference type="Pfam" id="PF06983">
    <property type="entry name" value="3-dmu-9_3-mt"/>
    <property type="match status" value="1"/>
</dbReference>
<organism evidence="2 3">
    <name type="scientific">Chitinophaga eiseniae</name>
    <dbReference type="NCBI Taxonomy" id="634771"/>
    <lineage>
        <taxon>Bacteria</taxon>
        <taxon>Pseudomonadati</taxon>
        <taxon>Bacteroidota</taxon>
        <taxon>Chitinophagia</taxon>
        <taxon>Chitinophagales</taxon>
        <taxon>Chitinophagaceae</taxon>
        <taxon>Chitinophaga</taxon>
    </lineage>
</organism>
<dbReference type="PANTHER" id="PTHR33990:SF1">
    <property type="entry name" value="PROTEIN YJDN"/>
    <property type="match status" value="1"/>
</dbReference>
<evidence type="ECO:0000313" key="3">
    <source>
        <dbReference type="Proteomes" id="UP000190367"/>
    </source>
</evidence>
<gene>
    <name evidence="2" type="ORF">SAMN04488128_1011880</name>
</gene>
<dbReference type="AlphaFoldDB" id="A0A1T4P2P7"/>
<dbReference type="PANTHER" id="PTHR33990">
    <property type="entry name" value="PROTEIN YJDN-RELATED"/>
    <property type="match status" value="1"/>
</dbReference>
<dbReference type="SUPFAM" id="SSF54593">
    <property type="entry name" value="Glyoxalase/Bleomycin resistance protein/Dihydroxybiphenyl dioxygenase"/>
    <property type="match status" value="1"/>
</dbReference>
<dbReference type="Gene3D" id="3.10.180.10">
    <property type="entry name" value="2,3-Dihydroxybiphenyl 1,2-Dioxygenase, domain 1"/>
    <property type="match status" value="1"/>
</dbReference>
<dbReference type="InterPro" id="IPR029068">
    <property type="entry name" value="Glyas_Bleomycin-R_OHBP_Dase"/>
</dbReference>
<dbReference type="InterPro" id="IPR028973">
    <property type="entry name" value="PhnB-like"/>
</dbReference>
<keyword evidence="3" id="KW-1185">Reference proteome</keyword>
<dbReference type="CDD" id="cd06588">
    <property type="entry name" value="PhnB_like"/>
    <property type="match status" value="1"/>
</dbReference>
<evidence type="ECO:0000313" key="2">
    <source>
        <dbReference type="EMBL" id="SJZ85784.1"/>
    </source>
</evidence>
<evidence type="ECO:0000259" key="1">
    <source>
        <dbReference type="Pfam" id="PF06983"/>
    </source>
</evidence>
<sequence>MEGKKYELIPYLSFGGNCEEAMSFYAKALGGAYKVWTRYDNPNMNAPEAYKDKVLHSRLHFNDLAIYASDTFPGKESKGNSGDVSLSLTFPDEQTAQHAFDALSAGGTVGVPFAKQFWGDWHGNLTDKYGIKWMVNC</sequence>